<gene>
    <name evidence="2" type="ORF">LA374_13725</name>
</gene>
<accession>A0ABS7VD02</accession>
<dbReference type="Pfam" id="PF07603">
    <property type="entry name" value="Lcl_C"/>
    <property type="match status" value="1"/>
</dbReference>
<comment type="caution">
    <text evidence="2">The sequence shown here is derived from an EMBL/GenBank/DDBJ whole genome shotgun (WGS) entry which is preliminary data.</text>
</comment>
<dbReference type="InterPro" id="IPR011460">
    <property type="entry name" value="Lcl_C"/>
</dbReference>
<proteinExistence type="predicted"/>
<reference evidence="2 3" key="1">
    <citation type="submission" date="2021-09" db="EMBL/GenBank/DDBJ databases">
        <title>Aeromonas schubertii isolated from Asian sea bass.</title>
        <authorList>
            <person name="Pinpimai K."/>
        </authorList>
    </citation>
    <scope>NUCLEOTIDE SEQUENCE [LARGE SCALE GENOMIC DNA]</scope>
    <source>
        <strain evidence="2 3">CHULA2021a</strain>
    </source>
</reference>
<dbReference type="EMBL" id="JAIRBT010000018">
    <property type="protein sequence ID" value="MBZ6067257.1"/>
    <property type="molecule type" value="Genomic_DNA"/>
</dbReference>
<sequence>MRYPICVLATLCVQLTGCGGGEDSAPLTAPDYRVHVTVPTGGTLCVDQDQNWQCGAGEPTVTGSGRLTLSGSHSSLLTSPLLLIPAGASPLLHPAAMRDGLELTPGVLTTLLQSRIAQGRSAEQALRSLQDDLAPLAPGEGIGALSAFPEFESALSALGADALRRYHPRAEGTAPFAALYRALSDALPVLSRQWQEQASLEGALPRLQALLDLQQPEETLTVTGVTTYADGVSALLGEEPADYPGQDASWSQARATLSYRKLAADGSPLPADAKTWQCVEDLRTRLVWEVKSSDPRSPAWSGRPFVYADSRHPATTGERNEITTKVIDEQIAQWNAEGLETSEIEATLRSAVTTEEYVRWFNARQPCGIKRWRLPTFGELSSLLHLGSLSRDAAGEAITIDTRFFPDVTPSYLGYNDGAYWSSTLSLARVLENTPVSAQNVTFYGEDAGVAGTTAIGSQEFGIEPLLIRLVAEVTP</sequence>
<organism evidence="2 3">
    <name type="scientific">Aeromonas schubertii</name>
    <dbReference type="NCBI Taxonomy" id="652"/>
    <lineage>
        <taxon>Bacteria</taxon>
        <taxon>Pseudomonadati</taxon>
        <taxon>Pseudomonadota</taxon>
        <taxon>Gammaproteobacteria</taxon>
        <taxon>Aeromonadales</taxon>
        <taxon>Aeromonadaceae</taxon>
        <taxon>Aeromonas</taxon>
    </lineage>
</organism>
<dbReference type="RefSeq" id="WP_224163138.1">
    <property type="nucleotide sequence ID" value="NZ_JAIRBT010000018.1"/>
</dbReference>
<evidence type="ECO:0000313" key="3">
    <source>
        <dbReference type="Proteomes" id="UP000774958"/>
    </source>
</evidence>
<name>A0ABS7VD02_9GAMM</name>
<protein>
    <submittedName>
        <fullName evidence="2">DUF1566 domain-containing protein</fullName>
    </submittedName>
</protein>
<dbReference type="Proteomes" id="UP000774958">
    <property type="component" value="Unassembled WGS sequence"/>
</dbReference>
<evidence type="ECO:0000259" key="1">
    <source>
        <dbReference type="Pfam" id="PF07603"/>
    </source>
</evidence>
<evidence type="ECO:0000313" key="2">
    <source>
        <dbReference type="EMBL" id="MBZ6067257.1"/>
    </source>
</evidence>
<feature type="domain" description="Lcl C-terminal" evidence="1">
    <location>
        <begin position="277"/>
        <end position="426"/>
    </location>
</feature>
<keyword evidence="3" id="KW-1185">Reference proteome</keyword>